<keyword evidence="2" id="KW-1133">Transmembrane helix</keyword>
<gene>
    <name evidence="4" type="ORF">BBK14_19945</name>
</gene>
<evidence type="ECO:0000313" key="5">
    <source>
        <dbReference type="Proteomes" id="UP000179769"/>
    </source>
</evidence>
<feature type="region of interest" description="Disordered" evidence="1">
    <location>
        <begin position="147"/>
        <end position="207"/>
    </location>
</feature>
<feature type="region of interest" description="Disordered" evidence="1">
    <location>
        <begin position="419"/>
        <end position="443"/>
    </location>
</feature>
<feature type="domain" description="DUF4350" evidence="3">
    <location>
        <begin position="57"/>
        <end position="265"/>
    </location>
</feature>
<keyword evidence="5" id="KW-1185">Reference proteome</keyword>
<dbReference type="Proteomes" id="UP000179769">
    <property type="component" value="Unassembled WGS sequence"/>
</dbReference>
<feature type="compositionally biased region" description="Polar residues" evidence="1">
    <location>
        <begin position="171"/>
        <end position="184"/>
    </location>
</feature>
<feature type="transmembrane region" description="Helical" evidence="2">
    <location>
        <begin position="23"/>
        <end position="44"/>
    </location>
</feature>
<protein>
    <recommendedName>
        <fullName evidence="3">DUF4350 domain-containing protein</fullName>
    </recommendedName>
</protein>
<evidence type="ECO:0000256" key="2">
    <source>
        <dbReference type="SAM" id="Phobius"/>
    </source>
</evidence>
<comment type="caution">
    <text evidence="4">The sequence shown here is derived from an EMBL/GenBank/DDBJ whole genome shotgun (WGS) entry which is preliminary data.</text>
</comment>
<dbReference type="EMBL" id="MAXA01000219">
    <property type="protein sequence ID" value="OHV27611.1"/>
    <property type="molecule type" value="Genomic_DNA"/>
</dbReference>
<evidence type="ECO:0000256" key="1">
    <source>
        <dbReference type="SAM" id="MobiDB-lite"/>
    </source>
</evidence>
<dbReference type="OrthoDB" id="5241668at2"/>
<feature type="compositionally biased region" description="Low complexity" evidence="1">
    <location>
        <begin position="185"/>
        <end position="196"/>
    </location>
</feature>
<name>A0A1S1Q277_9ACTN</name>
<evidence type="ECO:0000313" key="4">
    <source>
        <dbReference type="EMBL" id="OHV27611.1"/>
    </source>
</evidence>
<keyword evidence="2" id="KW-0812">Transmembrane</keyword>
<dbReference type="RefSeq" id="WP_071064574.1">
    <property type="nucleotide sequence ID" value="NZ_MAXA01000219.1"/>
</dbReference>
<reference evidence="5" key="1">
    <citation type="submission" date="2016-07" db="EMBL/GenBank/DDBJ databases">
        <title>Frankia sp. NRRL B-16219 Genome sequencing.</title>
        <authorList>
            <person name="Ghodhbane-Gtari F."/>
            <person name="Swanson E."/>
            <person name="Gueddou A."/>
            <person name="Louati M."/>
            <person name="Nouioui I."/>
            <person name="Hezbri K."/>
            <person name="Abebe-Akele F."/>
            <person name="Simpson S."/>
            <person name="Morris K."/>
            <person name="Thomas K."/>
            <person name="Gtari M."/>
            <person name="Tisa L.S."/>
        </authorList>
    </citation>
    <scope>NUCLEOTIDE SEQUENCE [LARGE SCALE GENOMIC DNA]</scope>
    <source>
        <strain evidence="5">NRRL B-16219</strain>
    </source>
</reference>
<proteinExistence type="predicted"/>
<sequence>MGRGGGGSTHVRSGPRPPAVRRAVRLGAVLGALVIAYAVITAVVSRPAGHGYLDITSADGYGTRAVAEILRARGVTVTAGEQVPTAAPAPGPAGASAGRTVVVTNPDLLSQAELDALVTSTRAGSDVVLVAPDPSVVVALGLPVTTGQPGVGDYGDESPPGCTLPEAGAAGSTTVGDSVTFARTNGQDSQDSQNGQGTPGGRSGATRVELCYGDPGAARLAVLTPTRSDVGSGPTGRLVLLGGGGFLTNERLDETGNAALALGLLARTPRLEWVTPVVAAEDAVGTKGLSELLPDGFWFGSLQLLLVLVFLALWQGRRLGPPIEEPLPVVVRSTETVEGRGRLYAAAHARERAAAALRAGLRARLADRLGIDTAAAGSPWHTRGPDPTVLVASVAEQTGRSPMEIGPLLYGSDMAPTGYSEPPWPAHQGPPASWASPIPPSPVDIQAARTRRDAEGDVALVRLARALHELDRQVGRR</sequence>
<accession>A0A1S1Q277</accession>
<dbReference type="AlphaFoldDB" id="A0A1S1Q277"/>
<dbReference type="Pfam" id="PF14258">
    <property type="entry name" value="DUF4350"/>
    <property type="match status" value="1"/>
</dbReference>
<organism evidence="4 5">
    <name type="scientific">Parafrankia soli</name>
    <dbReference type="NCBI Taxonomy" id="2599596"/>
    <lineage>
        <taxon>Bacteria</taxon>
        <taxon>Bacillati</taxon>
        <taxon>Actinomycetota</taxon>
        <taxon>Actinomycetes</taxon>
        <taxon>Frankiales</taxon>
        <taxon>Frankiaceae</taxon>
        <taxon>Parafrankia</taxon>
    </lineage>
</organism>
<dbReference type="InterPro" id="IPR025646">
    <property type="entry name" value="DUF4350"/>
</dbReference>
<evidence type="ECO:0000259" key="3">
    <source>
        <dbReference type="Pfam" id="PF14258"/>
    </source>
</evidence>
<keyword evidence="2" id="KW-0472">Membrane</keyword>